<sequence>MPEDNASRVGPNGAQDDLSRKFILYAAYTIRVFEPYNRHIDPKSFLPTIIKEDFSEADIMRRISELDDKGPQLIEKKLNLLTVQQDQITKLLERLSSEEFNTVFAWTLAQIDDINISSEGLRPLTVYLRKVSVAASEPNLGERHATEPAPSILPTTQLSPQIVRAMPVRIPPTPIIPELNSTTRKGDIPSILRPNVTFEEGKRERNFRGNSRADSSNFL</sequence>
<feature type="non-terminal residue" evidence="2">
    <location>
        <position position="219"/>
    </location>
</feature>
<reference evidence="2 3" key="1">
    <citation type="submission" date="2014-04" db="EMBL/GenBank/DDBJ databases">
        <authorList>
            <consortium name="DOE Joint Genome Institute"/>
            <person name="Kuo A."/>
            <person name="Martino E."/>
            <person name="Perotto S."/>
            <person name="Kohler A."/>
            <person name="Nagy L.G."/>
            <person name="Floudas D."/>
            <person name="Copeland A."/>
            <person name="Barry K.W."/>
            <person name="Cichocki N."/>
            <person name="Veneault-Fourrey C."/>
            <person name="LaButti K."/>
            <person name="Lindquist E.A."/>
            <person name="Lipzen A."/>
            <person name="Lundell T."/>
            <person name="Morin E."/>
            <person name="Murat C."/>
            <person name="Sun H."/>
            <person name="Tunlid A."/>
            <person name="Henrissat B."/>
            <person name="Grigoriev I.V."/>
            <person name="Hibbett D.S."/>
            <person name="Martin F."/>
            <person name="Nordberg H.P."/>
            <person name="Cantor M.N."/>
            <person name="Hua S.X."/>
        </authorList>
    </citation>
    <scope>NUCLEOTIDE SEQUENCE [LARGE SCALE GENOMIC DNA]</scope>
    <source>
        <strain evidence="2 3">Zn</strain>
    </source>
</reference>
<keyword evidence="3" id="KW-1185">Reference proteome</keyword>
<dbReference type="AlphaFoldDB" id="A0A0C3CE01"/>
<feature type="region of interest" description="Disordered" evidence="1">
    <location>
        <begin position="174"/>
        <end position="193"/>
    </location>
</feature>
<dbReference type="OrthoDB" id="3565414at2759"/>
<dbReference type="EMBL" id="KN832882">
    <property type="protein sequence ID" value="KIM97118.1"/>
    <property type="molecule type" value="Genomic_DNA"/>
</dbReference>
<evidence type="ECO:0000313" key="3">
    <source>
        <dbReference type="Proteomes" id="UP000054321"/>
    </source>
</evidence>
<evidence type="ECO:0000256" key="1">
    <source>
        <dbReference type="SAM" id="MobiDB-lite"/>
    </source>
</evidence>
<name>A0A0C3CE01_OIDMZ</name>
<organism evidence="2 3">
    <name type="scientific">Oidiodendron maius (strain Zn)</name>
    <dbReference type="NCBI Taxonomy" id="913774"/>
    <lineage>
        <taxon>Eukaryota</taxon>
        <taxon>Fungi</taxon>
        <taxon>Dikarya</taxon>
        <taxon>Ascomycota</taxon>
        <taxon>Pezizomycotina</taxon>
        <taxon>Leotiomycetes</taxon>
        <taxon>Leotiomycetes incertae sedis</taxon>
        <taxon>Myxotrichaceae</taxon>
        <taxon>Oidiodendron</taxon>
    </lineage>
</organism>
<accession>A0A0C3CE01</accession>
<dbReference type="InParanoid" id="A0A0C3CE01"/>
<reference evidence="3" key="2">
    <citation type="submission" date="2015-01" db="EMBL/GenBank/DDBJ databases">
        <title>Evolutionary Origins and Diversification of the Mycorrhizal Mutualists.</title>
        <authorList>
            <consortium name="DOE Joint Genome Institute"/>
            <consortium name="Mycorrhizal Genomics Consortium"/>
            <person name="Kohler A."/>
            <person name="Kuo A."/>
            <person name="Nagy L.G."/>
            <person name="Floudas D."/>
            <person name="Copeland A."/>
            <person name="Barry K.W."/>
            <person name="Cichocki N."/>
            <person name="Veneault-Fourrey C."/>
            <person name="LaButti K."/>
            <person name="Lindquist E.A."/>
            <person name="Lipzen A."/>
            <person name="Lundell T."/>
            <person name="Morin E."/>
            <person name="Murat C."/>
            <person name="Riley R."/>
            <person name="Ohm R."/>
            <person name="Sun H."/>
            <person name="Tunlid A."/>
            <person name="Henrissat B."/>
            <person name="Grigoriev I.V."/>
            <person name="Hibbett D.S."/>
            <person name="Martin F."/>
        </authorList>
    </citation>
    <scope>NUCLEOTIDE SEQUENCE [LARGE SCALE GENOMIC DNA]</scope>
    <source>
        <strain evidence="3">Zn</strain>
    </source>
</reference>
<dbReference type="Proteomes" id="UP000054321">
    <property type="component" value="Unassembled WGS sequence"/>
</dbReference>
<proteinExistence type="predicted"/>
<protein>
    <submittedName>
        <fullName evidence="2">Uncharacterized protein</fullName>
    </submittedName>
</protein>
<dbReference type="HOGENOM" id="CLU_1264257_0_0_1"/>
<evidence type="ECO:0000313" key="2">
    <source>
        <dbReference type="EMBL" id="KIM97118.1"/>
    </source>
</evidence>
<gene>
    <name evidence="2" type="ORF">OIDMADRAFT_20444</name>
</gene>